<feature type="compositionally biased region" description="Basic and acidic residues" evidence="6">
    <location>
        <begin position="660"/>
        <end position="683"/>
    </location>
</feature>
<dbReference type="InterPro" id="IPR040626">
    <property type="entry name" value="Pepdidase_M14_N"/>
</dbReference>
<comment type="similarity">
    <text evidence="2 5">Belongs to the peptidase M14 family.</text>
</comment>
<dbReference type="InterPro" id="IPR000834">
    <property type="entry name" value="Peptidase_M14"/>
</dbReference>
<feature type="region of interest" description="Disordered" evidence="6">
    <location>
        <begin position="1346"/>
        <end position="1423"/>
    </location>
</feature>
<dbReference type="GO" id="GO:0006508">
    <property type="term" value="P:proteolysis"/>
    <property type="evidence" value="ECO:0007669"/>
    <property type="project" value="InterPro"/>
</dbReference>
<gene>
    <name evidence="8" type="ORF">N0F65_002870</name>
</gene>
<feature type="non-terminal residue" evidence="8">
    <location>
        <position position="1"/>
    </location>
</feature>
<dbReference type="Gene3D" id="3.40.630.10">
    <property type="entry name" value="Zn peptidases"/>
    <property type="match status" value="1"/>
</dbReference>
<evidence type="ECO:0000313" key="8">
    <source>
        <dbReference type="EMBL" id="DBA03462.1"/>
    </source>
</evidence>
<dbReference type="SUPFAM" id="SSF53187">
    <property type="entry name" value="Zn-dependent exopeptidases"/>
    <property type="match status" value="1"/>
</dbReference>
<proteinExistence type="inferred from homology"/>
<keyword evidence="9" id="KW-1185">Reference proteome</keyword>
<dbReference type="Pfam" id="PF00246">
    <property type="entry name" value="Peptidase_M14"/>
    <property type="match status" value="1"/>
</dbReference>
<dbReference type="GO" id="GO:0004181">
    <property type="term" value="F:metallocarboxypeptidase activity"/>
    <property type="evidence" value="ECO:0007669"/>
    <property type="project" value="InterPro"/>
</dbReference>
<feature type="compositionally biased region" description="Polar residues" evidence="6">
    <location>
        <begin position="1386"/>
        <end position="1401"/>
    </location>
</feature>
<feature type="compositionally biased region" description="Basic residues" evidence="6">
    <location>
        <begin position="1451"/>
        <end position="1461"/>
    </location>
</feature>
<dbReference type="Pfam" id="PF18027">
    <property type="entry name" value="Pepdidase_M14_N"/>
    <property type="match status" value="1"/>
</dbReference>
<dbReference type="Proteomes" id="UP001146120">
    <property type="component" value="Unassembled WGS sequence"/>
</dbReference>
<evidence type="ECO:0000256" key="3">
    <source>
        <dbReference type="ARBA" id="ARBA00024524"/>
    </source>
</evidence>
<dbReference type="GO" id="GO:0008270">
    <property type="term" value="F:zinc ion binding"/>
    <property type="evidence" value="ECO:0007669"/>
    <property type="project" value="InterPro"/>
</dbReference>
<dbReference type="EMBL" id="DAKRPA010000019">
    <property type="protein sequence ID" value="DBA03462.1"/>
    <property type="molecule type" value="Genomic_DNA"/>
</dbReference>
<dbReference type="SUPFAM" id="SSF48371">
    <property type="entry name" value="ARM repeat"/>
    <property type="match status" value="1"/>
</dbReference>
<feature type="compositionally biased region" description="Polar residues" evidence="6">
    <location>
        <begin position="1548"/>
        <end position="1562"/>
    </location>
</feature>
<comment type="caution">
    <text evidence="8">The sequence shown here is derived from an EMBL/GenBank/DDBJ whole genome shotgun (WGS) entry which is preliminary data.</text>
</comment>
<comment type="catalytic activity">
    <reaction evidence="3">
        <text>C-terminal L-alpha-aminoacyl-L-glutamyl-L-glutamyl-[tubulin] + H2O = C-terminal L-alpha-aminoacyl-L-glutamyl-[tubulin] + L-glutamate</text>
        <dbReference type="Rhea" id="RHEA:63792"/>
        <dbReference type="Rhea" id="RHEA-COMP:16435"/>
        <dbReference type="Rhea" id="RHEA-COMP:16436"/>
        <dbReference type="ChEBI" id="CHEBI:15377"/>
        <dbReference type="ChEBI" id="CHEBI:29985"/>
        <dbReference type="ChEBI" id="CHEBI:149555"/>
        <dbReference type="ChEBI" id="CHEBI:149556"/>
        <dbReference type="EC" id="3.4.17.24"/>
    </reaction>
    <physiologicalReaction direction="left-to-right" evidence="3">
        <dbReference type="Rhea" id="RHEA:63793"/>
    </physiologicalReaction>
</comment>
<accession>A0AAV2ZDQ9</accession>
<feature type="compositionally biased region" description="Basic and acidic residues" evidence="6">
    <location>
        <begin position="634"/>
        <end position="649"/>
    </location>
</feature>
<dbReference type="InterPro" id="IPR016024">
    <property type="entry name" value="ARM-type_fold"/>
</dbReference>
<feature type="compositionally biased region" description="Acidic residues" evidence="6">
    <location>
        <begin position="690"/>
        <end position="708"/>
    </location>
</feature>
<name>A0AAV2ZDQ9_9STRA</name>
<dbReference type="PROSITE" id="PS52035">
    <property type="entry name" value="PEPTIDASE_M14"/>
    <property type="match status" value="1"/>
</dbReference>
<dbReference type="PANTHER" id="PTHR12756">
    <property type="entry name" value="CYTOSOLIC CARBOXYPEPTIDASE"/>
    <property type="match status" value="1"/>
</dbReference>
<feature type="compositionally biased region" description="Basic residues" evidence="6">
    <location>
        <begin position="1363"/>
        <end position="1385"/>
    </location>
</feature>
<reference evidence="8" key="1">
    <citation type="submission" date="2022-11" db="EMBL/GenBank/DDBJ databases">
        <authorList>
            <person name="Morgan W.R."/>
            <person name="Tartar A."/>
        </authorList>
    </citation>
    <scope>NUCLEOTIDE SEQUENCE</scope>
    <source>
        <strain evidence="8">ARSEF 373</strain>
    </source>
</reference>
<dbReference type="InterPro" id="IPR011989">
    <property type="entry name" value="ARM-like"/>
</dbReference>
<dbReference type="InterPro" id="IPR050821">
    <property type="entry name" value="Cytosolic_carboxypeptidase"/>
</dbReference>
<feature type="compositionally biased region" description="Low complexity" evidence="6">
    <location>
        <begin position="1402"/>
        <end position="1413"/>
    </location>
</feature>
<dbReference type="Gene3D" id="2.60.40.3120">
    <property type="match status" value="1"/>
</dbReference>
<feature type="active site" description="Proton donor/acceptor" evidence="5">
    <location>
        <position position="1275"/>
    </location>
</feature>
<evidence type="ECO:0000256" key="4">
    <source>
        <dbReference type="ARBA" id="ARBA00026108"/>
    </source>
</evidence>
<organism evidence="8 9">
    <name type="scientific">Lagenidium giganteum</name>
    <dbReference type="NCBI Taxonomy" id="4803"/>
    <lineage>
        <taxon>Eukaryota</taxon>
        <taxon>Sar</taxon>
        <taxon>Stramenopiles</taxon>
        <taxon>Oomycota</taxon>
        <taxon>Peronosporomycetes</taxon>
        <taxon>Pythiales</taxon>
        <taxon>Pythiaceae</taxon>
    </lineage>
</organism>
<feature type="region of interest" description="Disordered" evidence="6">
    <location>
        <begin position="551"/>
        <end position="581"/>
    </location>
</feature>
<feature type="region of interest" description="Disordered" evidence="6">
    <location>
        <begin position="1538"/>
        <end position="1568"/>
    </location>
</feature>
<evidence type="ECO:0000256" key="1">
    <source>
        <dbReference type="ARBA" id="ARBA00001947"/>
    </source>
</evidence>
<sequence>VQALVTKLHESHVLTPESTRSLLLELASLCRYEDMKVEIVSHGLDTLVLRMRDQDGALVAAEVLEVGLELLVNLMFENHSARVRLTQKGVVELSLLCLSVYSSKKQSKRRNKVMKLAIEVLDSIASADDERLRDQQLHTVAVTVQILENMMEDPCVLLHAVQLLGCLLEGNLSNIMHAANLRAISTLFRILGPTSEKMELNRAVCEVLLRIAEAPGMAQIMAAENGIHSLCLCLYMKGPSRDVEHSATRLLLRLSENTHVYGQIINEEMVPLLFQVVERNSAVLDVAWSACAVLEGLAKFARDCKLDLSPFLTTVHCQGKLLIQTAVAHAHETSLVTIIFQFFVHLSYNPVDLPSILNSETIEGLLGLYITNGTSGFLSVLADHIVQILTMLSRSTIESLRFSNEDQTLPSLFLCLRGYQDDVRFASQIFAVLTKFWKSQISSKLKSAHSITGFVGIAIDILQRAARTSTCHREEVLTNEQMIEFYNFLREVLLSRDGAEVVNCCGGPLLYHTLASCAKRAEASQQSTSHHGSPELERLVTIVISLLEKSLSTTGKPEQTRTTEENNDMPPLFNLNRGTREGDKEYDAYTSRLLRKERSCLFRSYESLPSLEASTTTGMISISNTQVARASRKSLAEDDNEHRIDHQDDHESEPEDPEPQDTRSCDKAARPDSAEPGNEKCDNGDFVGDGGDEANDDGSNDDSEEGDRENDKGFESELFPMCQSPSIERLFSATPKARAVTRATPKRPNYANLQDMRFYFVDKKGIKYPKHPLRPRETADNDGSVASGNALLFDEPPFLEPSTHKTPEEASTFIASAMERRAAFMQEEETTRARLVYENFSTFNLEEGLVRESLVLTEIFNPEQYPYRVPEQSAAFSTSKSLTFDSYFESGNLERAIQIGDNEYDLVLRRDPNTFGHMQWFYFAVSNVFDGSQINRETKYRFNIVNLCKPDSLFNKGLRPVVYSVKDAAEKGIGWLRAGEDIHYFANPFSRPTKIPNKSATPPEGSTGSTSGPTYYTLTFTLEFPNEGDTYLIAHSYPYTLTDHHRHVDDIFERLGRRARFVISRSALCKSISGRQCDLLTITDFASGSQELKARKAIILTSRVHPGEAQSSWMMRGVLEFLTGDSETARLLRRLFVFEIVPMLNPDGVYFGNSRCGLSACDLNRQWSNPSKAFHPTIYHAKELVLQAYSSRGIIFFCDMHGHSRKQNVFMYGCDTKKRPNPRARTFAKIFSTQHTARSYISYDDCSFKVSRDKENTARVVISSELKLCWSFTLEASFCGSNFGHLEGMHFNTMHMQQVGISLCEALLQACIIEGSTRERLMALVDDYSVCFPGYIESQMRETGIISGGNGVQIPREVNTTPRKPKSGVNKLRKSNSQKLPRRKSSNSTPTTVDDSSKIITQQQQPQQRSQMQRKNSKTGSSKFVDATPVVCSVVACKPLDLTKPPAKLVGKKLKSKKKKSKINDEDVVLGAKHVSTPPTAVNSESIEDEWDSARRESNSGGSASSNSTSTSVGSSFQAALSPSRLFSGPPTTCLIAQSPEQLKPRSNRSTSCLNAEPSSLQPHGEQPPIMFPPPMSDLLQSRSPKLRATNLRLRGGGKQFIAISPVRKISFRDIVHKSELTTVITYDQDVLNASTMALRQRGTLSTTTFPTRPIKLSNSSSTSRYLNFPNVT</sequence>
<feature type="region of interest" description="Disordered" evidence="6">
    <location>
        <begin position="622"/>
        <end position="712"/>
    </location>
</feature>
<evidence type="ECO:0000313" key="9">
    <source>
        <dbReference type="Proteomes" id="UP001146120"/>
    </source>
</evidence>
<feature type="compositionally biased region" description="Acidic residues" evidence="6">
    <location>
        <begin position="650"/>
        <end position="659"/>
    </location>
</feature>
<dbReference type="PANTHER" id="PTHR12756:SF11">
    <property type="entry name" value="CYTOSOLIC CARBOXYPEPTIDASE 1"/>
    <property type="match status" value="1"/>
</dbReference>
<reference evidence="8" key="2">
    <citation type="journal article" date="2023" name="Microbiol Resour">
        <title>Decontamination and Annotation of the Draft Genome Sequence of the Oomycete Lagenidium giganteum ARSEF 373.</title>
        <authorList>
            <person name="Morgan W.R."/>
            <person name="Tartar A."/>
        </authorList>
    </citation>
    <scope>NUCLEOTIDE SEQUENCE</scope>
    <source>
        <strain evidence="8">ARSEF 373</strain>
    </source>
</reference>
<dbReference type="Gene3D" id="1.25.10.10">
    <property type="entry name" value="Leucine-rich Repeat Variant"/>
    <property type="match status" value="1"/>
</dbReference>
<evidence type="ECO:0000256" key="6">
    <source>
        <dbReference type="SAM" id="MobiDB-lite"/>
    </source>
</evidence>
<comment type="cofactor">
    <cofactor evidence="1">
        <name>Zn(2+)</name>
        <dbReference type="ChEBI" id="CHEBI:29105"/>
    </cofactor>
</comment>
<evidence type="ECO:0000256" key="2">
    <source>
        <dbReference type="ARBA" id="ARBA00005988"/>
    </source>
</evidence>
<evidence type="ECO:0000259" key="7">
    <source>
        <dbReference type="PROSITE" id="PS52035"/>
    </source>
</evidence>
<feature type="region of interest" description="Disordered" evidence="6">
    <location>
        <begin position="1451"/>
        <end position="1515"/>
    </location>
</feature>
<evidence type="ECO:0000256" key="5">
    <source>
        <dbReference type="PROSITE-ProRule" id="PRU01379"/>
    </source>
</evidence>
<feature type="compositionally biased region" description="Low complexity" evidence="6">
    <location>
        <begin position="1499"/>
        <end position="1515"/>
    </location>
</feature>
<protein>
    <recommendedName>
        <fullName evidence="4">tubulin-glutamate carboxypeptidase</fullName>
        <ecNumber evidence="4">3.4.17.24</ecNumber>
    </recommendedName>
</protein>
<feature type="domain" description="Peptidase M14" evidence="7">
    <location>
        <begin position="1037"/>
        <end position="1311"/>
    </location>
</feature>
<dbReference type="EC" id="3.4.17.24" evidence="4"/>